<dbReference type="RefSeq" id="WP_092477437.1">
    <property type="nucleotide sequence ID" value="NZ_FOHN01000007.1"/>
</dbReference>
<dbReference type="AlphaFoldDB" id="A0A1I0BDV0"/>
<dbReference type="Gene3D" id="3.90.70.10">
    <property type="entry name" value="Cysteine proteinases"/>
    <property type="match status" value="1"/>
</dbReference>
<reference evidence="2 3" key="1">
    <citation type="submission" date="2016-10" db="EMBL/GenBank/DDBJ databases">
        <authorList>
            <person name="de Groot N.N."/>
        </authorList>
    </citation>
    <scope>NUCLEOTIDE SEQUENCE [LARGE SCALE GENOMIC DNA]</scope>
    <source>
        <strain evidence="2 3">DSM 1801</strain>
    </source>
</reference>
<name>A0A1I0BDV0_9FIRM</name>
<organism evidence="2 3">
    <name type="scientific">[Clostridium] polysaccharolyticum</name>
    <dbReference type="NCBI Taxonomy" id="29364"/>
    <lineage>
        <taxon>Bacteria</taxon>
        <taxon>Bacillati</taxon>
        <taxon>Bacillota</taxon>
        <taxon>Clostridia</taxon>
        <taxon>Lachnospirales</taxon>
        <taxon>Lachnospiraceae</taxon>
    </lineage>
</organism>
<dbReference type="OrthoDB" id="2078649at2"/>
<keyword evidence="3" id="KW-1185">Reference proteome</keyword>
<evidence type="ECO:0000313" key="2">
    <source>
        <dbReference type="EMBL" id="SET05078.1"/>
    </source>
</evidence>
<evidence type="ECO:0000259" key="1">
    <source>
        <dbReference type="Pfam" id="PF14399"/>
    </source>
</evidence>
<dbReference type="STRING" id="29364.SAMN04487772_10791"/>
<sequence length="351" mass="40852">MINSDIYSFEYEFLDDYNNFCIHNNIKLVLDYYGVKHSSLYIDTIPGIRFCVNEDEPENLECIYDIDSTSVLSPFDSLIHINYPRDKSDSVGNFAEIKKNIDAGIPVIVMVDVYDLPYMPFYHTEHSIHSILVCGYDDSKEEITYVDWYSPYFSKGTIGYRDYFRARASENPAGTLMNSGFPIKNRWVLVERDGWNAKPDELLKHTIDKMEFAYYSKINTQYAKECEGIGAIMRLQTLLQEMSRMPEKYAKAVLSKLHKYFFMMPNYWNLFSSNILKNVMVAGVAVEDEKLNILQNNNVLWTRILRLFVKANMGNYESVYPKILASIEQIIENDFKSEHILHCIKTGLSKN</sequence>
<feature type="domain" description="Butirosin biosynthesis protein H N-terminal" evidence="1">
    <location>
        <begin position="95"/>
        <end position="147"/>
    </location>
</feature>
<dbReference type="Pfam" id="PF14399">
    <property type="entry name" value="BtrH_N"/>
    <property type="match status" value="1"/>
</dbReference>
<dbReference type="InterPro" id="IPR026935">
    <property type="entry name" value="BtrH_N"/>
</dbReference>
<evidence type="ECO:0000313" key="3">
    <source>
        <dbReference type="Proteomes" id="UP000199800"/>
    </source>
</evidence>
<proteinExistence type="predicted"/>
<accession>A0A1I0BDV0</accession>
<dbReference type="EMBL" id="FOHN01000007">
    <property type="protein sequence ID" value="SET05078.1"/>
    <property type="molecule type" value="Genomic_DNA"/>
</dbReference>
<gene>
    <name evidence="2" type="ORF">SAMN04487772_10791</name>
</gene>
<protein>
    <submittedName>
        <fullName evidence="2">Butirosin biosynthesis protein H, N-terminal</fullName>
    </submittedName>
</protein>
<dbReference type="Proteomes" id="UP000199800">
    <property type="component" value="Unassembled WGS sequence"/>
</dbReference>